<dbReference type="OrthoDB" id="10266980at2759"/>
<reference evidence="1" key="1">
    <citation type="submission" date="2020-05" db="EMBL/GenBank/DDBJ databases">
        <title>Mycena genomes resolve the evolution of fungal bioluminescence.</title>
        <authorList>
            <person name="Tsai I.J."/>
        </authorList>
    </citation>
    <scope>NUCLEOTIDE SEQUENCE</scope>
    <source>
        <strain evidence="1">110903Hualien_Pintung</strain>
    </source>
</reference>
<dbReference type="Proteomes" id="UP000613580">
    <property type="component" value="Unassembled WGS sequence"/>
</dbReference>
<dbReference type="GO" id="GO:0016814">
    <property type="term" value="F:hydrolase activity, acting on carbon-nitrogen (but not peptide) bonds, in cyclic amidines"/>
    <property type="evidence" value="ECO:0007669"/>
    <property type="project" value="TreeGrafter"/>
</dbReference>
<name>A0A8H6RZM1_MYCCL</name>
<protein>
    <recommendedName>
        <fullName evidence="3">Metallo-dependent hydrolase</fullName>
    </recommendedName>
</protein>
<organism evidence="1 2">
    <name type="scientific">Mycena chlorophos</name>
    <name type="common">Agaric fungus</name>
    <name type="synonym">Agaricus chlorophos</name>
    <dbReference type="NCBI Taxonomy" id="658473"/>
    <lineage>
        <taxon>Eukaryota</taxon>
        <taxon>Fungi</taxon>
        <taxon>Dikarya</taxon>
        <taxon>Basidiomycota</taxon>
        <taxon>Agaricomycotina</taxon>
        <taxon>Agaricomycetes</taxon>
        <taxon>Agaricomycetidae</taxon>
        <taxon>Agaricales</taxon>
        <taxon>Marasmiineae</taxon>
        <taxon>Mycenaceae</taxon>
        <taxon>Mycena</taxon>
    </lineage>
</organism>
<dbReference type="InterPro" id="IPR052349">
    <property type="entry name" value="Metallo-hydrolase_Enzymes"/>
</dbReference>
<accession>A0A8H6RZM1</accession>
<dbReference type="PANTHER" id="PTHR32027:SF0">
    <property type="entry name" value="CYTOSINE DEAMINASE"/>
    <property type="match status" value="1"/>
</dbReference>
<dbReference type="AlphaFoldDB" id="A0A8H6RZM1"/>
<dbReference type="PANTHER" id="PTHR32027">
    <property type="entry name" value="CYTOSINE DEAMINASE"/>
    <property type="match status" value="1"/>
</dbReference>
<evidence type="ECO:0000313" key="2">
    <source>
        <dbReference type="Proteomes" id="UP000613580"/>
    </source>
</evidence>
<dbReference type="InterPro" id="IPR032466">
    <property type="entry name" value="Metal_Hydrolase"/>
</dbReference>
<comment type="caution">
    <text evidence="1">The sequence shown here is derived from an EMBL/GenBank/DDBJ whole genome shotgun (WGS) entry which is preliminary data.</text>
</comment>
<dbReference type="SUPFAM" id="SSF51556">
    <property type="entry name" value="Metallo-dependent hydrolases"/>
    <property type="match status" value="1"/>
</dbReference>
<proteinExistence type="predicted"/>
<dbReference type="EMBL" id="JACAZE010000033">
    <property type="protein sequence ID" value="KAF7288580.1"/>
    <property type="molecule type" value="Genomic_DNA"/>
</dbReference>
<dbReference type="Gene3D" id="3.20.20.140">
    <property type="entry name" value="Metal-dependent hydrolases"/>
    <property type="match status" value="1"/>
</dbReference>
<keyword evidence="2" id="KW-1185">Reference proteome</keyword>
<gene>
    <name evidence="1" type="ORF">HMN09_01387100</name>
</gene>
<evidence type="ECO:0008006" key="3">
    <source>
        <dbReference type="Google" id="ProtNLM"/>
    </source>
</evidence>
<sequence length="440" mass="47247">MTAMSVVSVCHARLASGVPTLYRIECTNGTISSILPDYPHSQPHTDVHAEGGLVIPSLAHAHLHLDKCSILDRSDLLTGDFSEALKVTNAAKAAFKDDPDDLYRRGERLVCESVQCGVTSIRAHVEVDEAVGLLCVETGLQLSAAFREVCDVQIAAFAQEPLFVGSSTEPGENYALLVRALDKHADRIKVVGSAPYVEPSIAQAKLNIGLVLDLAIKHHLHADFHLDYNLDPSSEPLIHTVISEAKRRAWPSELGIAIGHATRLQLFTPAEWEALGAAMESLPIKLIGLPQSDMYMMGRSAFDAPLGAPRGTLRVPQLASRHGIRVAMAVNNVQNAFTPQGSLDPLALCTLGVALFQSATPADLRELLRAVTLTAKQAVAEPRVHKDLTLAVGDPADLLVLHGTPDVATAVLNPGLDRTTIRAGVVVARRRVSRWIAGTR</sequence>
<evidence type="ECO:0000313" key="1">
    <source>
        <dbReference type="EMBL" id="KAF7288580.1"/>
    </source>
</evidence>